<keyword evidence="2" id="KW-1185">Reference proteome</keyword>
<sequence>MKKIDKFESMSMLENDLNNFKGGDRILRFNHWHYAGEFVDENGVSHTVKQRCSWFGFYETTETRLD</sequence>
<protein>
    <submittedName>
        <fullName evidence="1">Uncharacterized protein</fullName>
    </submittedName>
</protein>
<dbReference type="AlphaFoldDB" id="A0A7D3XL31"/>
<dbReference type="RefSeq" id="WP_173074427.1">
    <property type="nucleotide sequence ID" value="NZ_CP041345.1"/>
</dbReference>
<name>A0A7D3XL31_9BACT</name>
<accession>A0A7D3XL31</accession>
<evidence type="ECO:0000313" key="2">
    <source>
        <dbReference type="Proteomes" id="UP000500961"/>
    </source>
</evidence>
<organism evidence="1 2">
    <name type="scientific">Tenuifilum thalassicum</name>
    <dbReference type="NCBI Taxonomy" id="2590900"/>
    <lineage>
        <taxon>Bacteria</taxon>
        <taxon>Pseudomonadati</taxon>
        <taxon>Bacteroidota</taxon>
        <taxon>Bacteroidia</taxon>
        <taxon>Bacteroidales</taxon>
        <taxon>Tenuifilaceae</taxon>
        <taxon>Tenuifilum</taxon>
    </lineage>
</organism>
<proteinExistence type="predicted"/>
<dbReference type="EMBL" id="CP041345">
    <property type="protein sequence ID" value="QKG80055.1"/>
    <property type="molecule type" value="Genomic_DNA"/>
</dbReference>
<dbReference type="Proteomes" id="UP000500961">
    <property type="component" value="Chromosome"/>
</dbReference>
<gene>
    <name evidence="1" type="ORF">FHG85_07200</name>
</gene>
<evidence type="ECO:0000313" key="1">
    <source>
        <dbReference type="EMBL" id="QKG80055.1"/>
    </source>
</evidence>
<reference evidence="1 2" key="1">
    <citation type="submission" date="2019-07" db="EMBL/GenBank/DDBJ databases">
        <title>Thalassofilum flectens gen. nov., sp. nov., a novel moderate thermophilic anaerobe from a shallow sea hot spring in Kunashir Island (Russia), representing a new family in the order Bacteroidales, and proposal of Thalassofilacea fam. nov.</title>
        <authorList>
            <person name="Kochetkova T.V."/>
            <person name="Podosokorskaya O.A."/>
            <person name="Novikov A."/>
            <person name="Elcheninov A.G."/>
            <person name="Toshchakov S.V."/>
            <person name="Kublanov I.V."/>
        </authorList>
    </citation>
    <scope>NUCLEOTIDE SEQUENCE [LARGE SCALE GENOMIC DNA]</scope>
    <source>
        <strain evidence="1 2">38-H</strain>
    </source>
</reference>
<dbReference type="KEGG" id="ttz:FHG85_07200"/>